<protein>
    <recommendedName>
        <fullName evidence="6">C3H1-type domain-containing protein</fullName>
    </recommendedName>
</protein>
<keyword evidence="1 4" id="KW-0479">Metal-binding</keyword>
<evidence type="ECO:0000256" key="5">
    <source>
        <dbReference type="SAM" id="MobiDB-lite"/>
    </source>
</evidence>
<dbReference type="AlphaFoldDB" id="A0A0G4IXM4"/>
<proteinExistence type="predicted"/>
<accession>A0A0G4IXM4</accession>
<evidence type="ECO:0000256" key="1">
    <source>
        <dbReference type="ARBA" id="ARBA00022723"/>
    </source>
</evidence>
<dbReference type="InterPro" id="IPR036855">
    <property type="entry name" value="Znf_CCCH_sf"/>
</dbReference>
<dbReference type="EMBL" id="CDSF01000097">
    <property type="protein sequence ID" value="CEP00075.1"/>
    <property type="molecule type" value="Genomic_DNA"/>
</dbReference>
<sequence>MPTRTPEEIQAYRQARKRAFPRRNPSSADDEPPAKVPCTDTADAAAATALQSIAMNYADESEPEEGAVVPEDATVPIEAVTATGDVDAAGEATDIQEDVVEEVRSDIPQEEPPSVCPPSITAKPSYSCKYYLYGTCRNGRHCTRRHDPDARASVLTRQAEQPRRIGQLRVPRPATSLLRTLLEPEIRQQHNAILECFKFLVESNFFQDSA</sequence>
<reference evidence="7 8" key="1">
    <citation type="submission" date="2015-02" db="EMBL/GenBank/DDBJ databases">
        <authorList>
            <person name="Chooi Y.-H."/>
        </authorList>
    </citation>
    <scope>NUCLEOTIDE SEQUENCE [LARGE SCALE GENOMIC DNA]</scope>
    <source>
        <strain evidence="7">E3</strain>
    </source>
</reference>
<dbReference type="SUPFAM" id="SSF90229">
    <property type="entry name" value="CCCH zinc finger"/>
    <property type="match status" value="1"/>
</dbReference>
<feature type="zinc finger region" description="C3H1-type" evidence="4">
    <location>
        <begin position="122"/>
        <end position="149"/>
    </location>
</feature>
<evidence type="ECO:0000256" key="4">
    <source>
        <dbReference type="PROSITE-ProRule" id="PRU00723"/>
    </source>
</evidence>
<dbReference type="Proteomes" id="UP000039324">
    <property type="component" value="Unassembled WGS sequence"/>
</dbReference>
<keyword evidence="3 4" id="KW-0862">Zinc</keyword>
<dbReference type="GO" id="GO:0000492">
    <property type="term" value="P:box C/D snoRNP assembly"/>
    <property type="evidence" value="ECO:0007669"/>
    <property type="project" value="TreeGrafter"/>
</dbReference>
<gene>
    <name evidence="7" type="ORF">PBRA_007809</name>
</gene>
<dbReference type="InterPro" id="IPR000571">
    <property type="entry name" value="Znf_CCCH"/>
</dbReference>
<keyword evidence="2 4" id="KW-0863">Zinc-finger</keyword>
<keyword evidence="8" id="KW-1185">Reference proteome</keyword>
<evidence type="ECO:0000313" key="7">
    <source>
        <dbReference type="EMBL" id="CEP00075.1"/>
    </source>
</evidence>
<dbReference type="GO" id="GO:0003723">
    <property type="term" value="F:RNA binding"/>
    <property type="evidence" value="ECO:0007669"/>
    <property type="project" value="InterPro"/>
</dbReference>
<organism evidence="7 8">
    <name type="scientific">Plasmodiophora brassicae</name>
    <name type="common">Clubroot disease agent</name>
    <dbReference type="NCBI Taxonomy" id="37360"/>
    <lineage>
        <taxon>Eukaryota</taxon>
        <taxon>Sar</taxon>
        <taxon>Rhizaria</taxon>
        <taxon>Endomyxa</taxon>
        <taxon>Phytomyxea</taxon>
        <taxon>Plasmodiophorida</taxon>
        <taxon>Plasmodiophoridae</taxon>
        <taxon>Plasmodiophora</taxon>
    </lineage>
</organism>
<dbReference type="GO" id="GO:0008270">
    <property type="term" value="F:zinc ion binding"/>
    <property type="evidence" value="ECO:0007669"/>
    <property type="project" value="UniProtKB-KW"/>
</dbReference>
<dbReference type="OrthoDB" id="273070at2759"/>
<dbReference type="PROSITE" id="PS50103">
    <property type="entry name" value="ZF_C3H1"/>
    <property type="match status" value="1"/>
</dbReference>
<evidence type="ECO:0000313" key="8">
    <source>
        <dbReference type="Proteomes" id="UP000039324"/>
    </source>
</evidence>
<dbReference type="PANTHER" id="PTHR13309:SF0">
    <property type="entry name" value="FMR1-INTERACTING PROTEIN NUFIP1"/>
    <property type="match status" value="1"/>
</dbReference>
<evidence type="ECO:0000259" key="6">
    <source>
        <dbReference type="PROSITE" id="PS50103"/>
    </source>
</evidence>
<dbReference type="GO" id="GO:0005634">
    <property type="term" value="C:nucleus"/>
    <property type="evidence" value="ECO:0007669"/>
    <property type="project" value="TreeGrafter"/>
</dbReference>
<evidence type="ECO:0000256" key="3">
    <source>
        <dbReference type="ARBA" id="ARBA00022833"/>
    </source>
</evidence>
<dbReference type="InterPro" id="IPR039136">
    <property type="entry name" value="NUFIP1-like"/>
</dbReference>
<feature type="domain" description="C3H1-type" evidence="6">
    <location>
        <begin position="122"/>
        <end position="149"/>
    </location>
</feature>
<feature type="region of interest" description="Disordered" evidence="5">
    <location>
        <begin position="1"/>
        <end position="38"/>
    </location>
</feature>
<dbReference type="PANTHER" id="PTHR13309">
    <property type="entry name" value="NUCLEAR FRAGILE X MENTAL RETARDATION PROTEIN INTERACTING PROTEIN 1"/>
    <property type="match status" value="1"/>
</dbReference>
<evidence type="ECO:0000256" key="2">
    <source>
        <dbReference type="ARBA" id="ARBA00022771"/>
    </source>
</evidence>
<name>A0A0G4IXM4_PLABS</name>